<gene>
    <name evidence="1" type="ORF">G3M56_009400</name>
</gene>
<dbReference type="AlphaFoldDB" id="A0A6B3L9R3"/>
<organism evidence="1 2">
    <name type="scientific">Sulfuriroseicoccus oceanibius</name>
    <dbReference type="NCBI Taxonomy" id="2707525"/>
    <lineage>
        <taxon>Bacteria</taxon>
        <taxon>Pseudomonadati</taxon>
        <taxon>Verrucomicrobiota</taxon>
        <taxon>Verrucomicrobiia</taxon>
        <taxon>Verrucomicrobiales</taxon>
        <taxon>Verrucomicrobiaceae</taxon>
        <taxon>Sulfuriroseicoccus</taxon>
    </lineage>
</organism>
<sequence length="239" mass="25941">MKQFKSPSTHAHAQLQKRLLEWANASGFTAAALNVATMLRDVTVDCAAYAVSSDPGGDPIGSTFIFTCVATRDEFLEFAGRPRTADVNRLSAMQDELNQLQGGLAASPSTSSSSGDDLFAMASDANSRAASEQAIERLQEKIHAMREKWYGKSIVSRMFTANCANQMILVAPPGVCANYELPDGWGLLVPRQAVEATESSESTPASWFAQTINGRRFEVPPNRRLDLLQRIARAQSVAK</sequence>
<protein>
    <submittedName>
        <fullName evidence="1">Uncharacterized protein</fullName>
    </submittedName>
</protein>
<accession>A0A6B3L9R3</accession>
<dbReference type="RefSeq" id="WP_164362575.1">
    <property type="nucleotide sequence ID" value="NZ_CP066776.1"/>
</dbReference>
<proteinExistence type="predicted"/>
<reference evidence="1 2" key="1">
    <citation type="submission" date="2020-12" db="EMBL/GenBank/DDBJ databases">
        <title>Sulforoseuscoccus oceanibium gen. nov., sp. nov., a representative of the phylum Verrucomicrobia with special cytoplasmic membrane, and proposal of Sulforoseuscoccusaceae fam. nov.</title>
        <authorList>
            <person name="Xi F."/>
        </authorList>
    </citation>
    <scope>NUCLEOTIDE SEQUENCE [LARGE SCALE GENOMIC DNA]</scope>
    <source>
        <strain evidence="1 2">T37</strain>
    </source>
</reference>
<evidence type="ECO:0000313" key="2">
    <source>
        <dbReference type="Proteomes" id="UP000475117"/>
    </source>
</evidence>
<dbReference type="Proteomes" id="UP000475117">
    <property type="component" value="Chromosome"/>
</dbReference>
<keyword evidence="2" id="KW-1185">Reference proteome</keyword>
<name>A0A6B3L9R3_9BACT</name>
<dbReference type="EMBL" id="CP066776">
    <property type="protein sequence ID" value="QQL44109.1"/>
    <property type="molecule type" value="Genomic_DNA"/>
</dbReference>
<dbReference type="KEGG" id="soa:G3M56_009400"/>
<evidence type="ECO:0000313" key="1">
    <source>
        <dbReference type="EMBL" id="QQL44109.1"/>
    </source>
</evidence>